<gene>
    <name evidence="2" type="ORF">ACFQZQ_14380</name>
</gene>
<dbReference type="PANTHER" id="PTHR30348:SF4">
    <property type="entry name" value="DUF72 DOMAIN-CONTAINING PROTEIN"/>
    <property type="match status" value="1"/>
</dbReference>
<dbReference type="InterPro" id="IPR002763">
    <property type="entry name" value="DUF72"/>
</dbReference>
<evidence type="ECO:0000256" key="1">
    <source>
        <dbReference type="SAM" id="MobiDB-lite"/>
    </source>
</evidence>
<dbReference type="SUPFAM" id="SSF117396">
    <property type="entry name" value="TM1631-like"/>
    <property type="match status" value="1"/>
</dbReference>
<feature type="region of interest" description="Disordered" evidence="1">
    <location>
        <begin position="1"/>
        <end position="22"/>
    </location>
</feature>
<keyword evidence="3" id="KW-1185">Reference proteome</keyword>
<sequence length="292" mass="31778">MPARKKSPDTEAPDLFASAVSPTPAPTPVDGIRVGIGGWTYAPWRDNFYPAGLVQRRELEYASRQLTAIEINGTYYGAQKPATYAKWAADTPDGFVFSLKAPRYVTERGALAKAAGGAAAFVSGGLAEFGAKLGPILWQLPPSRVFDRDDLAAFLDALPRELDGRALRHVLEVRHDSFRSDDYLALARTHRIPTVFTDSPDYPSLADLTGDFVYARLMRSRAIATGYPDAELERWAQRARQWAGGGDPDDLPHVGTAADQGGQRDVFVYFIGSAKQRNPAAAQALIARLGAR</sequence>
<evidence type="ECO:0000313" key="2">
    <source>
        <dbReference type="EMBL" id="MFD0740468.1"/>
    </source>
</evidence>
<reference evidence="3" key="1">
    <citation type="journal article" date="2019" name="Int. J. Syst. Evol. Microbiol.">
        <title>The Global Catalogue of Microorganisms (GCM) 10K type strain sequencing project: providing services to taxonomists for standard genome sequencing and annotation.</title>
        <authorList>
            <consortium name="The Broad Institute Genomics Platform"/>
            <consortium name="The Broad Institute Genome Sequencing Center for Infectious Disease"/>
            <person name="Wu L."/>
            <person name="Ma J."/>
        </authorList>
    </citation>
    <scope>NUCLEOTIDE SEQUENCE [LARGE SCALE GENOMIC DNA]</scope>
    <source>
        <strain evidence="3">CCUG 55491</strain>
    </source>
</reference>
<dbReference type="InterPro" id="IPR036520">
    <property type="entry name" value="UPF0759_sf"/>
</dbReference>
<dbReference type="Pfam" id="PF01904">
    <property type="entry name" value="DUF72"/>
    <property type="match status" value="1"/>
</dbReference>
<dbReference type="EMBL" id="JBHTIH010000008">
    <property type="protein sequence ID" value="MFD0740468.1"/>
    <property type="molecule type" value="Genomic_DNA"/>
</dbReference>
<dbReference type="PANTHER" id="PTHR30348">
    <property type="entry name" value="UNCHARACTERIZED PROTEIN YECE"/>
    <property type="match status" value="1"/>
</dbReference>
<comment type="caution">
    <text evidence="2">The sequence shown here is derived from an EMBL/GenBank/DDBJ whole genome shotgun (WGS) entry which is preliminary data.</text>
</comment>
<dbReference type="Gene3D" id="3.20.20.410">
    <property type="entry name" value="Protein of unknown function UPF0759"/>
    <property type="match status" value="1"/>
</dbReference>
<evidence type="ECO:0000313" key="3">
    <source>
        <dbReference type="Proteomes" id="UP001597090"/>
    </source>
</evidence>
<proteinExistence type="predicted"/>
<dbReference type="Proteomes" id="UP001597090">
    <property type="component" value="Unassembled WGS sequence"/>
</dbReference>
<name>A0ABW2YPT2_9GAMM</name>
<organism evidence="2 3">
    <name type="scientific">Lysobacter koreensis</name>
    <dbReference type="NCBI Taxonomy" id="266122"/>
    <lineage>
        <taxon>Bacteria</taxon>
        <taxon>Pseudomonadati</taxon>
        <taxon>Pseudomonadota</taxon>
        <taxon>Gammaproteobacteria</taxon>
        <taxon>Lysobacterales</taxon>
        <taxon>Lysobacteraceae</taxon>
        <taxon>Lysobacter</taxon>
    </lineage>
</organism>
<accession>A0ABW2YPT2</accession>
<protein>
    <submittedName>
        <fullName evidence="2">DUF72 domain-containing protein</fullName>
    </submittedName>
</protein>
<dbReference type="RefSeq" id="WP_386813681.1">
    <property type="nucleotide sequence ID" value="NZ_JBHTIH010000008.1"/>
</dbReference>